<dbReference type="Pfam" id="PF02518">
    <property type="entry name" value="HATPase_c"/>
    <property type="match status" value="1"/>
</dbReference>
<keyword evidence="7 12" id="KW-0418">Kinase</keyword>
<feature type="transmembrane region" description="Helical" evidence="10">
    <location>
        <begin position="21"/>
        <end position="45"/>
    </location>
</feature>
<dbReference type="RefSeq" id="WP_148930406.1">
    <property type="nucleotide sequence ID" value="NZ_VNHS01000006.1"/>
</dbReference>
<dbReference type="SMART" id="SM00304">
    <property type="entry name" value="HAMP"/>
    <property type="match status" value="1"/>
</dbReference>
<dbReference type="AlphaFoldDB" id="A0A5S5C6G7"/>
<keyword evidence="6" id="KW-0808">Transferase</keyword>
<evidence type="ECO:0000259" key="11">
    <source>
        <dbReference type="PROSITE" id="PS50885"/>
    </source>
</evidence>
<keyword evidence="10" id="KW-0812">Transmembrane</keyword>
<reference evidence="12 13" key="1">
    <citation type="submission" date="2019-07" db="EMBL/GenBank/DDBJ databases">
        <title>Genomic Encyclopedia of Type Strains, Phase III (KMG-III): the genomes of soil and plant-associated and newly described type strains.</title>
        <authorList>
            <person name="Whitman W."/>
        </authorList>
    </citation>
    <scope>NUCLEOTIDE SEQUENCE [LARGE SCALE GENOMIC DNA]</scope>
    <source>
        <strain evidence="12 13">BL24</strain>
    </source>
</reference>
<organism evidence="12 13">
    <name type="scientific">Paenibacillus methanolicus</name>
    <dbReference type="NCBI Taxonomy" id="582686"/>
    <lineage>
        <taxon>Bacteria</taxon>
        <taxon>Bacillati</taxon>
        <taxon>Bacillota</taxon>
        <taxon>Bacilli</taxon>
        <taxon>Bacillales</taxon>
        <taxon>Paenibacillaceae</taxon>
        <taxon>Paenibacillus</taxon>
    </lineage>
</organism>
<dbReference type="CDD" id="cd06225">
    <property type="entry name" value="HAMP"/>
    <property type="match status" value="1"/>
</dbReference>
<comment type="catalytic activity">
    <reaction evidence="1">
        <text>ATP + protein L-histidine = ADP + protein N-phospho-L-histidine.</text>
        <dbReference type="EC" id="2.7.13.3"/>
    </reaction>
</comment>
<evidence type="ECO:0000256" key="1">
    <source>
        <dbReference type="ARBA" id="ARBA00000085"/>
    </source>
</evidence>
<evidence type="ECO:0000313" key="13">
    <source>
        <dbReference type="Proteomes" id="UP000323257"/>
    </source>
</evidence>
<accession>A0A5S5C6G7</accession>
<dbReference type="InterPro" id="IPR003660">
    <property type="entry name" value="HAMP_dom"/>
</dbReference>
<sequence>MGKLARNGKLSPMQMIGRMSIQLKLILSFICIILIPIILVSWYLFNDAYRKTIEDLKRTNQFMLEVEKSGIASNMALMERTAQLAINPNGKIQEYLGAAEELETGDLFDFKMEAFANFQQFLFNNPSIANIRVYTENPNVMEMYPVIFNESRIMDKPWYGQVLERDGRVWWDIGISRKEIVNNSTGGSQELLYVSLLRETDYDDGRHNGVLEVKMEASTFFAKTFSSMQDSQSQMIVVNRERRAYTNERAAIFGELPLSEILRQFQLRSSDVPDSFSFTYKGHPFLCIPGQLEGLDSYLLNVVSLKEPLEQVSQNRNTIIFATLFLIVLLSISSYVMHSLILKKLTILRESMKQVRKGNFNVDIAITSMDEVGELAYHFRQMLKKMNELIVEAVGRQAATKEAELNSLKNQIDAHFLYNTLENLKMMAEIEGQFAISDSLTSLGGMMRYNLQWTSNHVRLKDELTHIQNYIAIMNIRYDNHLELHVDVPPAYMDQEVLKMSLQPVVENAVKHGMGARHASREKLAITIKAYQLNDCLAIEVSDNGDGIEEGKLREVNLMIRLEDGEYRQLRSAAARGEREGSGIGLRNVDQRIVMNYGKPHGIRVESVQGSYTRVTLTLPYLILTGGATAHAQAIDRG</sequence>
<dbReference type="Gene3D" id="6.10.340.10">
    <property type="match status" value="1"/>
</dbReference>
<evidence type="ECO:0000256" key="2">
    <source>
        <dbReference type="ARBA" id="ARBA00004651"/>
    </source>
</evidence>
<evidence type="ECO:0000256" key="3">
    <source>
        <dbReference type="ARBA" id="ARBA00012438"/>
    </source>
</evidence>
<feature type="transmembrane region" description="Helical" evidence="10">
    <location>
        <begin position="319"/>
        <end position="342"/>
    </location>
</feature>
<dbReference type="PRINTS" id="PR00344">
    <property type="entry name" value="BCTRLSENSOR"/>
</dbReference>
<dbReference type="InterPro" id="IPR004358">
    <property type="entry name" value="Sig_transdc_His_kin-like_C"/>
</dbReference>
<evidence type="ECO:0000256" key="10">
    <source>
        <dbReference type="SAM" id="Phobius"/>
    </source>
</evidence>
<evidence type="ECO:0000313" key="12">
    <source>
        <dbReference type="EMBL" id="TYP73986.1"/>
    </source>
</evidence>
<dbReference type="PANTHER" id="PTHR34220:SF7">
    <property type="entry name" value="SENSOR HISTIDINE KINASE YPDA"/>
    <property type="match status" value="1"/>
</dbReference>
<keyword evidence="9 10" id="KW-0472">Membrane</keyword>
<evidence type="ECO:0000256" key="4">
    <source>
        <dbReference type="ARBA" id="ARBA00022475"/>
    </source>
</evidence>
<dbReference type="InterPro" id="IPR010559">
    <property type="entry name" value="Sig_transdc_His_kin_internal"/>
</dbReference>
<keyword evidence="8" id="KW-0902">Two-component regulatory system</keyword>
<dbReference type="EMBL" id="VNHS01000006">
    <property type="protein sequence ID" value="TYP73986.1"/>
    <property type="molecule type" value="Genomic_DNA"/>
</dbReference>
<dbReference type="OrthoDB" id="9776552at2"/>
<name>A0A5S5C6G7_9BACL</name>
<proteinExistence type="predicted"/>
<evidence type="ECO:0000256" key="9">
    <source>
        <dbReference type="ARBA" id="ARBA00023136"/>
    </source>
</evidence>
<comment type="caution">
    <text evidence="12">The sequence shown here is derived from an EMBL/GenBank/DDBJ whole genome shotgun (WGS) entry which is preliminary data.</text>
</comment>
<dbReference type="InterPro" id="IPR036890">
    <property type="entry name" value="HATPase_C_sf"/>
</dbReference>
<keyword evidence="4" id="KW-1003">Cell membrane</keyword>
<dbReference type="GO" id="GO:0000155">
    <property type="term" value="F:phosphorelay sensor kinase activity"/>
    <property type="evidence" value="ECO:0007669"/>
    <property type="project" value="InterPro"/>
</dbReference>
<dbReference type="PROSITE" id="PS50885">
    <property type="entry name" value="HAMP"/>
    <property type="match status" value="1"/>
</dbReference>
<dbReference type="Gene3D" id="3.30.565.10">
    <property type="entry name" value="Histidine kinase-like ATPase, C-terminal domain"/>
    <property type="match status" value="1"/>
</dbReference>
<dbReference type="SUPFAM" id="SSF55874">
    <property type="entry name" value="ATPase domain of HSP90 chaperone/DNA topoisomerase II/histidine kinase"/>
    <property type="match status" value="1"/>
</dbReference>
<dbReference type="Pfam" id="PF00672">
    <property type="entry name" value="HAMP"/>
    <property type="match status" value="1"/>
</dbReference>
<protein>
    <recommendedName>
        <fullName evidence="3">histidine kinase</fullName>
        <ecNumber evidence="3">2.7.13.3</ecNumber>
    </recommendedName>
</protein>
<gene>
    <name evidence="12" type="ORF">BCM02_106267</name>
</gene>
<comment type="subcellular location">
    <subcellularLocation>
        <location evidence="2">Cell membrane</location>
        <topology evidence="2">Multi-pass membrane protein</topology>
    </subcellularLocation>
</comment>
<dbReference type="GO" id="GO:0005886">
    <property type="term" value="C:plasma membrane"/>
    <property type="evidence" value="ECO:0007669"/>
    <property type="project" value="UniProtKB-SubCell"/>
</dbReference>
<keyword evidence="13" id="KW-1185">Reference proteome</keyword>
<dbReference type="Proteomes" id="UP000323257">
    <property type="component" value="Unassembled WGS sequence"/>
</dbReference>
<evidence type="ECO:0000256" key="8">
    <source>
        <dbReference type="ARBA" id="ARBA00023012"/>
    </source>
</evidence>
<dbReference type="InterPro" id="IPR050640">
    <property type="entry name" value="Bact_2-comp_sensor_kinase"/>
</dbReference>
<evidence type="ECO:0000256" key="6">
    <source>
        <dbReference type="ARBA" id="ARBA00022679"/>
    </source>
</evidence>
<feature type="domain" description="HAMP" evidence="11">
    <location>
        <begin position="339"/>
        <end position="391"/>
    </location>
</feature>
<dbReference type="SUPFAM" id="SSF158472">
    <property type="entry name" value="HAMP domain-like"/>
    <property type="match status" value="1"/>
</dbReference>
<dbReference type="SMART" id="SM00387">
    <property type="entry name" value="HATPase_c"/>
    <property type="match status" value="1"/>
</dbReference>
<keyword evidence="5" id="KW-0597">Phosphoprotein</keyword>
<keyword evidence="10" id="KW-1133">Transmembrane helix</keyword>
<dbReference type="Pfam" id="PF06580">
    <property type="entry name" value="His_kinase"/>
    <property type="match status" value="1"/>
</dbReference>
<dbReference type="EC" id="2.7.13.3" evidence="3"/>
<dbReference type="InterPro" id="IPR003594">
    <property type="entry name" value="HATPase_dom"/>
</dbReference>
<evidence type="ECO:0000256" key="5">
    <source>
        <dbReference type="ARBA" id="ARBA00022553"/>
    </source>
</evidence>
<evidence type="ECO:0000256" key="7">
    <source>
        <dbReference type="ARBA" id="ARBA00022777"/>
    </source>
</evidence>
<dbReference type="PANTHER" id="PTHR34220">
    <property type="entry name" value="SENSOR HISTIDINE KINASE YPDA"/>
    <property type="match status" value="1"/>
</dbReference>